<evidence type="ECO:0000313" key="9">
    <source>
        <dbReference type="Proteomes" id="UP000295375"/>
    </source>
</evidence>
<dbReference type="InterPro" id="IPR036942">
    <property type="entry name" value="Beta-barrel_TonB_sf"/>
</dbReference>
<proteinExistence type="inferred from homology"/>
<evidence type="ECO:0000259" key="6">
    <source>
        <dbReference type="Pfam" id="PF00593"/>
    </source>
</evidence>
<dbReference type="AlphaFoldDB" id="A0A4R6UVE4"/>
<feature type="domain" description="TonB-dependent receptor-like beta-barrel" evidence="6">
    <location>
        <begin position="546"/>
        <end position="872"/>
    </location>
</feature>
<comment type="subcellular location">
    <subcellularLocation>
        <location evidence="1 4">Cell outer membrane</location>
    </subcellularLocation>
</comment>
<dbReference type="PANTHER" id="PTHR40980:SF3">
    <property type="entry name" value="TONB-DEPENDENT RECEPTOR-LIKE BETA-BARREL DOMAIN-CONTAINING PROTEIN"/>
    <property type="match status" value="1"/>
</dbReference>
<keyword evidence="5" id="KW-0732">Signal</keyword>
<dbReference type="Gene3D" id="2.170.130.10">
    <property type="entry name" value="TonB-dependent receptor, plug domain"/>
    <property type="match status" value="1"/>
</dbReference>
<dbReference type="PANTHER" id="PTHR40980">
    <property type="entry name" value="PLUG DOMAIN-CONTAINING PROTEIN"/>
    <property type="match status" value="1"/>
</dbReference>
<dbReference type="Pfam" id="PF07715">
    <property type="entry name" value="Plug"/>
    <property type="match status" value="1"/>
</dbReference>
<keyword evidence="3" id="KW-0998">Cell outer membrane</keyword>
<comment type="similarity">
    <text evidence="4">Belongs to the TonB-dependent receptor family.</text>
</comment>
<sequence length="906" mass="98872">MVEQPFKRKLLPCLIAVTLGTAVVAPAYAEDADKRDSQKDAEVIEVRGIRDSLKRNLALKRDANAIVEVVTAEEVGKFPDKNVAESLSRITGVSIQRQFGEGERVSIRGTAPNLNRTLLNGHSVATADWFILDQLNATRSFNYLMLPSDVIGKLEVYKTPTADLEEGSIGGTVNVETLKPLQLPDLKLSATLQQVKYDKSGESDPLFSGLASWKNEADTFGVLLSYQTSTSNIRRDGIEVLGYSDVAIADQGGGTYAIPDLIGSAYFTQERERDSFTFSAQFRPTEAFDITFNALQSKMDANNVNANMLAWFSNMLGGGQQPVNTVVDSNGTVVAGRFNNTNAAWGAVYDVFVREAYTETEAYDVDLKYVLGDLTLSAKLGATEATGGTDRQLIWETVARTGFTWDLRGAAPQVVFTDIDPASTNPLPVNGWNGERDTGNVDEEDFVYIDADWYIGGDFFESLAFGLKQTKHTREVDFNGTVGHGLYGDTSCGGQPCGVGVVAGGLLPSDFMSGYSGVLNSYRLLDINALYAIYNALPSTGVCDPSLASLPCITPVASSTYSIEEEAFGGYLMANFRSGDWRGNFGVRVVTTDVTANGNRTGVDPNFPGASWSLFDNYYAPFTQTSSYTDTLPSANVAYELSKEVVLRASAAKVMARPDYGRMAPTVSLNSTSYTGAGGSPDLDPYRATQLDFSAEWYISDETALLGAVFYKDIDSYIINQVRQESHPTLFEPGGPVQPGNNCTLQSGNIYSCIYDVDRPENGSGGENFGFEVAFQQVFENGLGWSANYTYSDAETDAGDEIPGNSKHSYNVSLFFENSDWSARVSYNARDDFFIDMDRSREQWAADSAYVDASIAYNINDHVQLLLQGNNLTDEEVVQYYDGIKSRPNAIYQNGAVYYAGVRLNF</sequence>
<dbReference type="InterPro" id="IPR037066">
    <property type="entry name" value="Plug_dom_sf"/>
</dbReference>
<evidence type="ECO:0000256" key="1">
    <source>
        <dbReference type="ARBA" id="ARBA00004442"/>
    </source>
</evidence>
<evidence type="ECO:0000259" key="7">
    <source>
        <dbReference type="Pfam" id="PF07715"/>
    </source>
</evidence>
<gene>
    <name evidence="8" type="ORF">EV696_11066</name>
</gene>
<evidence type="ECO:0000256" key="4">
    <source>
        <dbReference type="RuleBase" id="RU003357"/>
    </source>
</evidence>
<dbReference type="EMBL" id="SNYM01000010">
    <property type="protein sequence ID" value="TDQ47474.1"/>
    <property type="molecule type" value="Genomic_DNA"/>
</dbReference>
<dbReference type="GO" id="GO:0009279">
    <property type="term" value="C:cell outer membrane"/>
    <property type="evidence" value="ECO:0007669"/>
    <property type="project" value="UniProtKB-SubCell"/>
</dbReference>
<dbReference type="RefSeq" id="WP_133591111.1">
    <property type="nucleotide sequence ID" value="NZ_CP037953.1"/>
</dbReference>
<evidence type="ECO:0000256" key="5">
    <source>
        <dbReference type="SAM" id="SignalP"/>
    </source>
</evidence>
<dbReference type="OrthoDB" id="6276154at2"/>
<keyword evidence="8" id="KW-0675">Receptor</keyword>
<dbReference type="InterPro" id="IPR010104">
    <property type="entry name" value="TonB_rcpt_bac"/>
</dbReference>
<dbReference type="Proteomes" id="UP000295375">
    <property type="component" value="Unassembled WGS sequence"/>
</dbReference>
<dbReference type="InterPro" id="IPR000531">
    <property type="entry name" value="Beta-barrel_TonB"/>
</dbReference>
<keyword evidence="9" id="KW-1185">Reference proteome</keyword>
<dbReference type="NCBIfam" id="TIGR01782">
    <property type="entry name" value="TonB-Xanth-Caul"/>
    <property type="match status" value="1"/>
</dbReference>
<keyword evidence="2 4" id="KW-0472">Membrane</keyword>
<feature type="domain" description="TonB-dependent receptor plug" evidence="7">
    <location>
        <begin position="60"/>
        <end position="172"/>
    </location>
</feature>
<feature type="chain" id="PRO_5020546951" evidence="5">
    <location>
        <begin position="30"/>
        <end position="906"/>
    </location>
</feature>
<evidence type="ECO:0000313" key="8">
    <source>
        <dbReference type="EMBL" id="TDQ47474.1"/>
    </source>
</evidence>
<evidence type="ECO:0000256" key="2">
    <source>
        <dbReference type="ARBA" id="ARBA00023136"/>
    </source>
</evidence>
<dbReference type="CDD" id="cd01347">
    <property type="entry name" value="ligand_gated_channel"/>
    <property type="match status" value="1"/>
</dbReference>
<dbReference type="InterPro" id="IPR012910">
    <property type="entry name" value="Plug_dom"/>
</dbReference>
<reference evidence="8 9" key="1">
    <citation type="submission" date="2019-03" db="EMBL/GenBank/DDBJ databases">
        <title>Genomic Encyclopedia of Type Strains, Phase IV (KMG-IV): sequencing the most valuable type-strain genomes for metagenomic binning, comparative biology and taxonomic classification.</title>
        <authorList>
            <person name="Goeker M."/>
        </authorList>
    </citation>
    <scope>NUCLEOTIDE SEQUENCE [LARGE SCALE GENOMIC DNA]</scope>
    <source>
        <strain evidence="8 9">DSM 103792</strain>
    </source>
</reference>
<dbReference type="Gene3D" id="2.40.170.20">
    <property type="entry name" value="TonB-dependent receptor, beta-barrel domain"/>
    <property type="match status" value="1"/>
</dbReference>
<dbReference type="SUPFAM" id="SSF56935">
    <property type="entry name" value="Porins"/>
    <property type="match status" value="1"/>
</dbReference>
<organism evidence="8 9">
    <name type="scientific">Permianibacter aggregans</name>
    <dbReference type="NCBI Taxonomy" id="1510150"/>
    <lineage>
        <taxon>Bacteria</taxon>
        <taxon>Pseudomonadati</taxon>
        <taxon>Pseudomonadota</taxon>
        <taxon>Gammaproteobacteria</taxon>
        <taxon>Pseudomonadales</taxon>
        <taxon>Pseudomonadaceae</taxon>
        <taxon>Permianibacter</taxon>
    </lineage>
</organism>
<protein>
    <submittedName>
        <fullName evidence="8">Iron complex outermembrane receptor protein</fullName>
    </submittedName>
</protein>
<name>A0A4R6UVE4_9GAMM</name>
<feature type="signal peptide" evidence="5">
    <location>
        <begin position="1"/>
        <end position="29"/>
    </location>
</feature>
<evidence type="ECO:0000256" key="3">
    <source>
        <dbReference type="ARBA" id="ARBA00023237"/>
    </source>
</evidence>
<comment type="caution">
    <text evidence="8">The sequence shown here is derived from an EMBL/GenBank/DDBJ whole genome shotgun (WGS) entry which is preliminary data.</text>
</comment>
<accession>A0A4R6UVE4</accession>
<dbReference type="Pfam" id="PF00593">
    <property type="entry name" value="TonB_dep_Rec_b-barrel"/>
    <property type="match status" value="1"/>
</dbReference>
<keyword evidence="4" id="KW-0798">TonB box</keyword>